<name>A0A495A5M0_9BACI</name>
<accession>A0A495A5M0</accession>
<dbReference type="AlphaFoldDB" id="A0A495A5M0"/>
<dbReference type="PROSITE" id="PS51257">
    <property type="entry name" value="PROKAR_LIPOPROTEIN"/>
    <property type="match status" value="1"/>
</dbReference>
<gene>
    <name evidence="2" type="ORF">D8M06_06985</name>
</gene>
<keyword evidence="3" id="KW-1185">Reference proteome</keyword>
<dbReference type="RefSeq" id="WP_121203693.1">
    <property type="nucleotide sequence ID" value="NZ_RBZP01000003.1"/>
</dbReference>
<dbReference type="OrthoDB" id="2381403at2"/>
<feature type="signal peptide" evidence="1">
    <location>
        <begin position="1"/>
        <end position="22"/>
    </location>
</feature>
<evidence type="ECO:0000313" key="2">
    <source>
        <dbReference type="EMBL" id="RKQ34660.1"/>
    </source>
</evidence>
<protein>
    <recommendedName>
        <fullName evidence="4">DUF4468 domain-containing protein</fullName>
    </recommendedName>
</protein>
<dbReference type="EMBL" id="RBZP01000003">
    <property type="protein sequence ID" value="RKQ34660.1"/>
    <property type="molecule type" value="Genomic_DNA"/>
</dbReference>
<dbReference type="Proteomes" id="UP000269301">
    <property type="component" value="Unassembled WGS sequence"/>
</dbReference>
<evidence type="ECO:0000256" key="1">
    <source>
        <dbReference type="SAM" id="SignalP"/>
    </source>
</evidence>
<keyword evidence="1" id="KW-0732">Signal</keyword>
<evidence type="ECO:0000313" key="3">
    <source>
        <dbReference type="Proteomes" id="UP000269301"/>
    </source>
</evidence>
<evidence type="ECO:0008006" key="4">
    <source>
        <dbReference type="Google" id="ProtNLM"/>
    </source>
</evidence>
<reference evidence="2 3" key="1">
    <citation type="journal article" date="2016" name="Int. J. Syst. Evol. Microbiol.">
        <title>Oceanobacillus halophilus sp. nov., a novel moderately halophilic bacterium from a hypersaline lake.</title>
        <authorList>
            <person name="Amoozegar M.A."/>
            <person name="Bagheri M."/>
            <person name="Makhdoumi A."/>
            <person name="Nikou M.M."/>
            <person name="Fazeli S.A.S."/>
            <person name="Schumann P."/>
            <person name="Sproer C."/>
            <person name="Sanchez-Porro C."/>
            <person name="Ventosa A."/>
        </authorList>
    </citation>
    <scope>NUCLEOTIDE SEQUENCE [LARGE SCALE GENOMIC DNA]</scope>
    <source>
        <strain evidence="2 3">DSM 23996</strain>
    </source>
</reference>
<organism evidence="2 3">
    <name type="scientific">Oceanobacillus halophilus</name>
    <dbReference type="NCBI Taxonomy" id="930130"/>
    <lineage>
        <taxon>Bacteria</taxon>
        <taxon>Bacillati</taxon>
        <taxon>Bacillota</taxon>
        <taxon>Bacilli</taxon>
        <taxon>Bacillales</taxon>
        <taxon>Bacillaceae</taxon>
        <taxon>Oceanobacillus</taxon>
    </lineage>
</organism>
<comment type="caution">
    <text evidence="2">The sequence shown here is derived from an EMBL/GenBank/DDBJ whole genome shotgun (WGS) entry which is preliminary data.</text>
</comment>
<feature type="chain" id="PRO_5038370887" description="DUF4468 domain-containing protein" evidence="1">
    <location>
        <begin position="23"/>
        <end position="173"/>
    </location>
</feature>
<sequence>MKKRSFKLFAITLFSSLLLLFGCTENTETETQDKNIQTMEAVLKNNLTGPSDELQQILKEKEWMERLRKYEEKLYKDYFADDASYVAFVGSYGSVLMNEPMRNNYKLKVKNIDFEKTDSEEIIYNFSVELHYQKEGSENTEVEIVTGQANLNEDHKIENMLIRIGDFLGSLSN</sequence>
<proteinExistence type="predicted"/>